<feature type="compositionally biased region" description="Basic and acidic residues" evidence="1">
    <location>
        <begin position="55"/>
        <end position="66"/>
    </location>
</feature>
<proteinExistence type="predicted"/>
<keyword evidence="3" id="KW-1185">Reference proteome</keyword>
<sequence>MEGKCSSIFCCIKRNNTPPKSSSKRQSRKSSHLPMPKRGILKTGQSTKNLPPGHKTTENFENRRVSPEVSLKHSSNNDPLRSEKSSSKVASENTTKRKSLLKYVPIYRSTTQQKRAIRKFRKNSTPIVSFKEPKCAPRKSSFYKHLVHRPKRNTIGVPVINAFDIKMNYAEEESDTSDLTSSIINEFNSYIPMSQIIKSNSYKI</sequence>
<reference evidence="2" key="1">
    <citation type="submission" date="2023-07" db="EMBL/GenBank/DDBJ databases">
        <authorList>
            <consortium name="AG Swart"/>
            <person name="Singh M."/>
            <person name="Singh A."/>
            <person name="Seah K."/>
            <person name="Emmerich C."/>
        </authorList>
    </citation>
    <scope>NUCLEOTIDE SEQUENCE</scope>
    <source>
        <strain evidence="2">DP1</strain>
    </source>
</reference>
<feature type="region of interest" description="Disordered" evidence="1">
    <location>
        <begin position="12"/>
        <end position="96"/>
    </location>
</feature>
<accession>A0AAD1U2X2</accession>
<comment type="caution">
    <text evidence="2">The sequence shown here is derived from an EMBL/GenBank/DDBJ whole genome shotgun (WGS) entry which is preliminary data.</text>
</comment>
<dbReference type="AlphaFoldDB" id="A0AAD1U2X2"/>
<evidence type="ECO:0000313" key="2">
    <source>
        <dbReference type="EMBL" id="CAI2359261.1"/>
    </source>
</evidence>
<protein>
    <submittedName>
        <fullName evidence="2">Uncharacterized protein</fullName>
    </submittedName>
</protein>
<organism evidence="2 3">
    <name type="scientific">Euplotes crassus</name>
    <dbReference type="NCBI Taxonomy" id="5936"/>
    <lineage>
        <taxon>Eukaryota</taxon>
        <taxon>Sar</taxon>
        <taxon>Alveolata</taxon>
        <taxon>Ciliophora</taxon>
        <taxon>Intramacronucleata</taxon>
        <taxon>Spirotrichea</taxon>
        <taxon>Hypotrichia</taxon>
        <taxon>Euplotida</taxon>
        <taxon>Euplotidae</taxon>
        <taxon>Moneuplotes</taxon>
    </lineage>
</organism>
<dbReference type="Proteomes" id="UP001295684">
    <property type="component" value="Unassembled WGS sequence"/>
</dbReference>
<gene>
    <name evidence="2" type="ORF">ECRASSUSDP1_LOCUS547</name>
</gene>
<feature type="compositionally biased region" description="Basic residues" evidence="1">
    <location>
        <begin position="22"/>
        <end position="31"/>
    </location>
</feature>
<evidence type="ECO:0000313" key="3">
    <source>
        <dbReference type="Proteomes" id="UP001295684"/>
    </source>
</evidence>
<name>A0AAD1U2X2_EUPCR</name>
<evidence type="ECO:0000256" key="1">
    <source>
        <dbReference type="SAM" id="MobiDB-lite"/>
    </source>
</evidence>
<dbReference type="EMBL" id="CAMPGE010000515">
    <property type="protein sequence ID" value="CAI2359261.1"/>
    <property type="molecule type" value="Genomic_DNA"/>
</dbReference>